<evidence type="ECO:0000256" key="1">
    <source>
        <dbReference type="SAM" id="MobiDB-lite"/>
    </source>
</evidence>
<gene>
    <name evidence="2" type="ORF">M529_10655</name>
</gene>
<comment type="caution">
    <text evidence="2">The sequence shown here is derived from an EMBL/GenBank/DDBJ whole genome shotgun (WGS) entry which is preliminary data.</text>
</comment>
<dbReference type="Proteomes" id="UP000015523">
    <property type="component" value="Unassembled WGS sequence"/>
</dbReference>
<organism evidence="2 3">
    <name type="scientific">Sphingobium ummariense RL-3</name>
    <dbReference type="NCBI Taxonomy" id="1346791"/>
    <lineage>
        <taxon>Bacteria</taxon>
        <taxon>Pseudomonadati</taxon>
        <taxon>Pseudomonadota</taxon>
        <taxon>Alphaproteobacteria</taxon>
        <taxon>Sphingomonadales</taxon>
        <taxon>Sphingomonadaceae</taxon>
        <taxon>Sphingobium</taxon>
    </lineage>
</organism>
<dbReference type="OrthoDB" id="9889497at2"/>
<protein>
    <submittedName>
        <fullName evidence="2">Uncharacterized protein</fullName>
    </submittedName>
</protein>
<reference evidence="2 3" key="1">
    <citation type="journal article" date="2013" name="Genome Announc.">
        <title>Draft Genome Sequence of Sphingobium ummariense Strain RL-3, a Hexachlorocyclohexane-Degrading Bacterium.</title>
        <authorList>
            <person name="Kohli P."/>
            <person name="Dua A."/>
            <person name="Sangwan N."/>
            <person name="Oldach P."/>
            <person name="Khurana J.P."/>
            <person name="Lal R."/>
        </authorList>
    </citation>
    <scope>NUCLEOTIDE SEQUENCE [LARGE SCALE GENOMIC DNA]</scope>
    <source>
        <strain evidence="2 3">RL-3</strain>
    </source>
</reference>
<sequence length="112" mass="12235">MTNILQQFLADRAKRQPVTNDSKPVTREEFNTLVLAVHGLIEDFAVATAPEKMQEAFTNALKPLVDGVKTATNARRPDRGFLAPSDDDDTAPTVANERRPAGNTLYLAPKGD</sequence>
<dbReference type="AlphaFoldDB" id="T0K6F3"/>
<dbReference type="EMBL" id="AUWY01000074">
    <property type="protein sequence ID" value="EQB32254.1"/>
    <property type="molecule type" value="Genomic_DNA"/>
</dbReference>
<feature type="region of interest" description="Disordered" evidence="1">
    <location>
        <begin position="71"/>
        <end position="112"/>
    </location>
</feature>
<evidence type="ECO:0000313" key="3">
    <source>
        <dbReference type="Proteomes" id="UP000015523"/>
    </source>
</evidence>
<accession>T0K6F3</accession>
<proteinExistence type="predicted"/>
<dbReference type="PATRIC" id="fig|1346791.3.peg.2050"/>
<dbReference type="STRING" id="1346791.M529_10655"/>
<dbReference type="RefSeq" id="WP_021317949.1">
    <property type="nucleotide sequence ID" value="NZ_AUWY01000074.1"/>
</dbReference>
<evidence type="ECO:0000313" key="2">
    <source>
        <dbReference type="EMBL" id="EQB32254.1"/>
    </source>
</evidence>
<name>T0K6F3_9SPHN</name>
<keyword evidence="3" id="KW-1185">Reference proteome</keyword>